<reference evidence="16 17" key="1">
    <citation type="journal article" date="2012" name="Eukaryot. Cell">
        <title>Genome sequence of the Trichosporon asahii environmental strain CBS 8904.</title>
        <authorList>
            <person name="Yang R.Y."/>
            <person name="Li H.T."/>
            <person name="Zhu H."/>
            <person name="Zhou G.P."/>
            <person name="Wang M."/>
            <person name="Wang L."/>
        </authorList>
    </citation>
    <scope>NUCLEOTIDE SEQUENCE [LARGE SCALE GENOMIC DNA]</scope>
    <source>
        <strain evidence="16 17">CBS 8904</strain>
    </source>
</reference>
<evidence type="ECO:0000313" key="17">
    <source>
        <dbReference type="Proteomes" id="UP000006757"/>
    </source>
</evidence>
<dbReference type="Gene3D" id="3.40.50.11860">
    <property type="entry name" value="Diphthamide synthesis DPH1/DPH2 domain 3"/>
    <property type="match status" value="1"/>
</dbReference>
<dbReference type="FunCoup" id="K1VEV9">
    <property type="interactions" value="597"/>
</dbReference>
<dbReference type="InterPro" id="IPR042263">
    <property type="entry name" value="DPH1/DPH2_1"/>
</dbReference>
<evidence type="ECO:0000256" key="2">
    <source>
        <dbReference type="ARBA" id="ARBA00004496"/>
    </source>
</evidence>
<dbReference type="SFLD" id="SFLDG01121">
    <property type="entry name" value="Diphthamide_biosynthesis"/>
    <property type="match status" value="1"/>
</dbReference>
<comment type="function">
    <text evidence="13">Required for the first step of diphthamide biosynthesis, a post-translational modification of histidine which occurs in elongation factor 2. DPH1 and DPH2 transfer a 3-amino-3-carboxypropyl (ACP) group from S-adenosyl-L-methionine (SAM) to a histidine residue, the reaction is assisted by a reduction system comprising DPH3 and a NADH-dependent reductase, predominantly CBR1. Facilitates the reduction of the catalytic iron-sulfur cluster found in the DPH1 subunit.</text>
</comment>
<comment type="caution">
    <text evidence="16">The sequence shown here is derived from an EMBL/GenBank/DDBJ whole genome shotgun (WGS) entry which is preliminary data.</text>
</comment>
<dbReference type="InterPro" id="IPR042265">
    <property type="entry name" value="DPH1/DPH2_3"/>
</dbReference>
<evidence type="ECO:0000256" key="8">
    <source>
        <dbReference type="ARBA" id="ARBA00023004"/>
    </source>
</evidence>
<dbReference type="UniPathway" id="UPA00559"/>
<comment type="subcellular location">
    <subcellularLocation>
        <location evidence="2">Cytoplasm</location>
    </subcellularLocation>
</comment>
<evidence type="ECO:0000256" key="15">
    <source>
        <dbReference type="SAM" id="MobiDB-lite"/>
    </source>
</evidence>
<feature type="compositionally biased region" description="Basic and acidic residues" evidence="15">
    <location>
        <begin position="570"/>
        <end position="582"/>
    </location>
</feature>
<evidence type="ECO:0000256" key="6">
    <source>
        <dbReference type="ARBA" id="ARBA00022490"/>
    </source>
</evidence>
<dbReference type="FunFam" id="3.40.50.11840:FF:000005">
    <property type="entry name" value="2-(3-amino-3-carboxypropyl)histidine synthase subunit 2"/>
    <property type="match status" value="1"/>
</dbReference>
<dbReference type="PANTHER" id="PTHR10762:SF2">
    <property type="entry name" value="2-(3-AMINO-3-CARBOXYPROPYL)HISTIDINE SYNTHASE SUBUNIT 2"/>
    <property type="match status" value="1"/>
</dbReference>
<dbReference type="PANTHER" id="PTHR10762">
    <property type="entry name" value="DIPHTHAMIDE BIOSYNTHESIS PROTEIN"/>
    <property type="match status" value="1"/>
</dbReference>
<evidence type="ECO:0000256" key="9">
    <source>
        <dbReference type="ARBA" id="ARBA00023014"/>
    </source>
</evidence>
<evidence type="ECO:0000256" key="5">
    <source>
        <dbReference type="ARBA" id="ARBA00021914"/>
    </source>
</evidence>
<evidence type="ECO:0000256" key="10">
    <source>
        <dbReference type="ARBA" id="ARBA00032573"/>
    </source>
</evidence>
<comment type="cofactor">
    <cofactor evidence="1">
        <name>[4Fe-4S] cluster</name>
        <dbReference type="ChEBI" id="CHEBI:49883"/>
    </cofactor>
</comment>
<keyword evidence="17" id="KW-1185">Reference proteome</keyword>
<accession>K1VEV9</accession>
<dbReference type="GO" id="GO:0017183">
    <property type="term" value="P:protein histidyl modification to diphthamide"/>
    <property type="evidence" value="ECO:0007669"/>
    <property type="project" value="UniProtKB-UniPathway"/>
</dbReference>
<evidence type="ECO:0000313" key="16">
    <source>
        <dbReference type="EMBL" id="EKC97581.1"/>
    </source>
</evidence>
<dbReference type="GO" id="GO:0051536">
    <property type="term" value="F:iron-sulfur cluster binding"/>
    <property type="evidence" value="ECO:0007669"/>
    <property type="project" value="UniProtKB-KW"/>
</dbReference>
<keyword evidence="7" id="KW-0479">Metal-binding</keyword>
<evidence type="ECO:0000256" key="4">
    <source>
        <dbReference type="ARBA" id="ARBA00006179"/>
    </source>
</evidence>
<dbReference type="GO" id="GO:0090560">
    <property type="term" value="F:2-(3-amino-3-carboxypropyl)histidine synthase activity"/>
    <property type="evidence" value="ECO:0007669"/>
    <property type="project" value="InterPro"/>
</dbReference>
<evidence type="ECO:0000256" key="1">
    <source>
        <dbReference type="ARBA" id="ARBA00001966"/>
    </source>
</evidence>
<dbReference type="Gene3D" id="3.40.50.11840">
    <property type="entry name" value="Diphthamide synthesis DPH1/DPH2 domain 1"/>
    <property type="match status" value="1"/>
</dbReference>
<proteinExistence type="inferred from homology"/>
<gene>
    <name evidence="16" type="ORF">A1Q2_08119</name>
</gene>
<dbReference type="InterPro" id="IPR016435">
    <property type="entry name" value="DPH1/DPH2"/>
</dbReference>
<evidence type="ECO:0000256" key="11">
    <source>
        <dbReference type="ARBA" id="ARBA00032791"/>
    </source>
</evidence>
<evidence type="ECO:0000256" key="3">
    <source>
        <dbReference type="ARBA" id="ARBA00005156"/>
    </source>
</evidence>
<keyword evidence="9" id="KW-0411">Iron-sulfur</keyword>
<protein>
    <recommendedName>
        <fullName evidence="5">2-(3-amino-3-carboxypropyl)histidine synthase subunit 2</fullName>
    </recommendedName>
    <alternativeName>
        <fullName evidence="10">Diphthamide biosynthesis protein 2</fullName>
    </alternativeName>
    <alternativeName>
        <fullName evidence="11">Diphtheria toxin resistance protein 2</fullName>
    </alternativeName>
    <alternativeName>
        <fullName evidence="14">S-adenosyl-L-methionine:L-histidine 3-amino-3-carboxypropyltransferase 2</fullName>
    </alternativeName>
</protein>
<dbReference type="HOGENOM" id="CLU_015210_1_0_1"/>
<dbReference type="OrthoDB" id="449241at2759"/>
<organism evidence="16 17">
    <name type="scientific">Trichosporon asahii var. asahii (strain CBS 8904)</name>
    <name type="common">Yeast</name>
    <dbReference type="NCBI Taxonomy" id="1220162"/>
    <lineage>
        <taxon>Eukaryota</taxon>
        <taxon>Fungi</taxon>
        <taxon>Dikarya</taxon>
        <taxon>Basidiomycota</taxon>
        <taxon>Agaricomycotina</taxon>
        <taxon>Tremellomycetes</taxon>
        <taxon>Trichosporonales</taxon>
        <taxon>Trichosporonaceae</taxon>
        <taxon>Trichosporon</taxon>
    </lineage>
</organism>
<dbReference type="FunFam" id="3.40.50.11860:FF:000001">
    <property type="entry name" value="2-(3-amino-3-carboxypropyl)histidine synthase subunit 2"/>
    <property type="match status" value="1"/>
</dbReference>
<dbReference type="STRING" id="1220162.K1VEV9"/>
<dbReference type="NCBIfam" id="TIGR00322">
    <property type="entry name" value="diphth2_R"/>
    <property type="match status" value="2"/>
</dbReference>
<dbReference type="Pfam" id="PF01866">
    <property type="entry name" value="Diphthamide_syn"/>
    <property type="match status" value="2"/>
</dbReference>
<comment type="similarity">
    <text evidence="4">Belongs to the DPH1/DPH2 family. DPH2 subfamily.</text>
</comment>
<evidence type="ECO:0000256" key="12">
    <source>
        <dbReference type="ARBA" id="ARBA00034128"/>
    </source>
</evidence>
<dbReference type="GO" id="GO:0005737">
    <property type="term" value="C:cytoplasm"/>
    <property type="evidence" value="ECO:0007669"/>
    <property type="project" value="UniProtKB-SubCell"/>
</dbReference>
<evidence type="ECO:0000256" key="14">
    <source>
        <dbReference type="ARBA" id="ARBA00080784"/>
    </source>
</evidence>
<comment type="pathway">
    <text evidence="3">Protein modification; peptidyl-diphthamide biosynthesis.</text>
</comment>
<keyword evidence="6" id="KW-0963">Cytoplasm</keyword>
<keyword evidence="8" id="KW-0408">Iron</keyword>
<evidence type="ECO:0000256" key="13">
    <source>
        <dbReference type="ARBA" id="ARBA00054092"/>
    </source>
</evidence>
<dbReference type="GO" id="GO:0046872">
    <property type="term" value="F:metal ion binding"/>
    <property type="evidence" value="ECO:0007669"/>
    <property type="project" value="UniProtKB-KW"/>
</dbReference>
<feature type="region of interest" description="Disordered" evidence="15">
    <location>
        <begin position="547"/>
        <end position="582"/>
    </location>
</feature>
<comment type="subunit">
    <text evidence="12">Component of the 2-(3-amino-3-carboxypropyl)histidine synthase complex composed of DPH1, DPH2, DPH3 and a NADH-dependent reductase, predominantly CBR1.</text>
</comment>
<dbReference type="eggNOG" id="KOG2648">
    <property type="taxonomic scope" value="Eukaryota"/>
</dbReference>
<dbReference type="SFLD" id="SFLDS00032">
    <property type="entry name" value="Radical_SAM_3-amino-3-carboxyp"/>
    <property type="match status" value="1"/>
</dbReference>
<dbReference type="EMBL" id="AMBO01000407">
    <property type="protein sequence ID" value="EKC97581.1"/>
    <property type="molecule type" value="Genomic_DNA"/>
</dbReference>
<dbReference type="AlphaFoldDB" id="K1VEV9"/>
<name>K1VEV9_TRIAC</name>
<dbReference type="Proteomes" id="UP000006757">
    <property type="component" value="Unassembled WGS sequence"/>
</dbReference>
<dbReference type="OMA" id="QIWNENH"/>
<dbReference type="InParanoid" id="K1VEV9"/>
<evidence type="ECO:0000256" key="7">
    <source>
        <dbReference type="ARBA" id="ARBA00022723"/>
    </source>
</evidence>
<sequence>MSADAFFAPATHALEAEVEVEGGAMAPDTLSLEEAFDVETTAKLILDGGYKVIGLQFPDELLPSSVAVYRALMRRIQSAGAQAYVLADSTYGACCPDVLSCLHLPADLLVHYGHACLTPTDALPVHYVFPRAELDPTTAAQELVELARKEGDLGDSAGVIWDVSYDWKDDEIEKAFHAVLPETKLEFSRINRPCLVNARKELPTGLPRTGGCCATDKSTEGCCSSEKTAGGCCSTEQPVGGCCSADQPANGCCSAPAADEAETEAQCEEEASGSVTSGAVPAAAPLAKAQSTSAPALRRVPAGSVLFYLGPDSRSLMNLQMEHSSTPIFAYDTDSGARAITGASRQLSRRLYAVHQAMASDVFGLVVGNIGLKSSQPLVQMLRDELRAHQKKSYTLSVGRLNPAKLANFAEIDCFILIGCSEGGVVDNPKDFLKPIVTPHEAMLALRGADWDPSKWTLDIDSVLQEAKEGRDADAGDAEADGESREKDLDFDLISGTYRVKRTFVEKEDDLVQGTQDLTLRNQQWSLANLESSAGSLFLQNRSFQGLEPRYGQDEPSTLEQGRSGIARGYTEEKDERHREIQ</sequence>